<protein>
    <submittedName>
        <fullName evidence="2">Uncharacterized protein</fullName>
    </submittedName>
</protein>
<feature type="compositionally biased region" description="Basic residues" evidence="1">
    <location>
        <begin position="375"/>
        <end position="388"/>
    </location>
</feature>
<reference evidence="2" key="1">
    <citation type="journal article" date="2023" name="BMC Genomics">
        <title>Chromosome-level genome assemblies of Cutaneotrichosporon spp. (Trichosporonales, Basidiomycota) reveal imbalanced evolution between nucleotide sequences and chromosome synteny.</title>
        <authorList>
            <person name="Kobayashi Y."/>
            <person name="Kayamori A."/>
            <person name="Aoki K."/>
            <person name="Shiwa Y."/>
            <person name="Matsutani M."/>
            <person name="Fujita N."/>
            <person name="Sugita T."/>
            <person name="Iwasaki W."/>
            <person name="Tanaka N."/>
            <person name="Takashima M."/>
        </authorList>
    </citation>
    <scope>NUCLEOTIDE SEQUENCE</scope>
    <source>
        <strain evidence="2">HIS016</strain>
    </source>
</reference>
<feature type="compositionally biased region" description="Basic and acidic residues" evidence="1">
    <location>
        <begin position="389"/>
        <end position="407"/>
    </location>
</feature>
<keyword evidence="3" id="KW-1185">Reference proteome</keyword>
<dbReference type="AlphaFoldDB" id="A0AAD3TWE9"/>
<dbReference type="Proteomes" id="UP001222932">
    <property type="component" value="Unassembled WGS sequence"/>
</dbReference>
<feature type="region of interest" description="Disordered" evidence="1">
    <location>
        <begin position="372"/>
        <end position="407"/>
    </location>
</feature>
<reference evidence="2" key="2">
    <citation type="submission" date="2023-06" db="EMBL/GenBank/DDBJ databases">
        <authorList>
            <person name="Kobayashi Y."/>
            <person name="Kayamori A."/>
            <person name="Aoki K."/>
            <person name="Shiwa Y."/>
            <person name="Fujita N."/>
            <person name="Sugita T."/>
            <person name="Iwasaki W."/>
            <person name="Tanaka N."/>
            <person name="Takashima M."/>
        </authorList>
    </citation>
    <scope>NUCLEOTIDE SEQUENCE</scope>
    <source>
        <strain evidence="2">HIS016</strain>
    </source>
</reference>
<accession>A0AAD3TWE9</accession>
<comment type="caution">
    <text evidence="2">The sequence shown here is derived from an EMBL/GenBank/DDBJ whole genome shotgun (WGS) entry which is preliminary data.</text>
</comment>
<evidence type="ECO:0000256" key="1">
    <source>
        <dbReference type="SAM" id="MobiDB-lite"/>
    </source>
</evidence>
<sequence length="407" mass="46534">MFLSARGFTSSLAALTADLAAEKQSRASLSTASLVWVNQDIVTEIVSFLGIYRSAAPRLYRRLDVRLRDCYCRPPPDRDIDLVARYTTAIELFPHQHVQHYVKPLDAPRLRTLVLNYDADAKAELTMGKGSSLHKCKFCPNDPPMAPRVVVRPIAGLFRGRKPATVIVVPTSGARYADPDHTSTFAPETVVHIARMTSQTKYSRSYWMVPRTPLPDPTRSLTFVLLPMMWDHGPVGHRRPPWGEAKSIGNLGTSLIEALSEYALQFGDHHVTVVGLEDANPFAKAEHWDARAERRELFEKAFMKKLDSTMASSYRFGKWTDQEREWRRESVRFKTFADYLCSGVWREEMDWQLVGRWLNTYELRERNALGTLACKPKRSQRGRRKRKPPGHESDSESDDSDYRDYKG</sequence>
<name>A0AAD3TWE9_9TREE</name>
<organism evidence="2 3">
    <name type="scientific">Cutaneotrichosporon spelunceum</name>
    <dbReference type="NCBI Taxonomy" id="1672016"/>
    <lineage>
        <taxon>Eukaryota</taxon>
        <taxon>Fungi</taxon>
        <taxon>Dikarya</taxon>
        <taxon>Basidiomycota</taxon>
        <taxon>Agaricomycotina</taxon>
        <taxon>Tremellomycetes</taxon>
        <taxon>Trichosporonales</taxon>
        <taxon>Trichosporonaceae</taxon>
        <taxon>Cutaneotrichosporon</taxon>
    </lineage>
</organism>
<dbReference type="EMBL" id="BTCM01000004">
    <property type="protein sequence ID" value="GMK57826.1"/>
    <property type="molecule type" value="Genomic_DNA"/>
</dbReference>
<evidence type="ECO:0000313" key="2">
    <source>
        <dbReference type="EMBL" id="GMK57826.1"/>
    </source>
</evidence>
<proteinExistence type="predicted"/>
<evidence type="ECO:0000313" key="3">
    <source>
        <dbReference type="Proteomes" id="UP001222932"/>
    </source>
</evidence>
<gene>
    <name evidence="2" type="ORF">CspeluHIS016_0406600</name>
</gene>